<protein>
    <submittedName>
        <fullName evidence="1">Uncharacterized protein</fullName>
    </submittedName>
</protein>
<evidence type="ECO:0000313" key="2">
    <source>
        <dbReference type="Proteomes" id="UP000414136"/>
    </source>
</evidence>
<dbReference type="Proteomes" id="UP000414136">
    <property type="component" value="Unassembled WGS sequence"/>
</dbReference>
<proteinExistence type="predicted"/>
<organism evidence="1 2">
    <name type="scientific">Pandoraea captiosa</name>
    <dbReference type="NCBI Taxonomy" id="2508302"/>
    <lineage>
        <taxon>Bacteria</taxon>
        <taxon>Pseudomonadati</taxon>
        <taxon>Pseudomonadota</taxon>
        <taxon>Betaproteobacteria</taxon>
        <taxon>Burkholderiales</taxon>
        <taxon>Burkholderiaceae</taxon>
        <taxon>Pandoraea</taxon>
    </lineage>
</organism>
<accession>A0A5E5AA60</accession>
<sequence length="110" mass="12407">MFHIFNLNAHLTALRQWTRTAGGSMKLDVDTYHASVEVGGRTVVLIPKFSFRAHHGLAYSNTLNDDTVAGFVGWLPYAVKRWPISTDKIVFKRYCEANGLRVTASWRPPS</sequence>
<evidence type="ECO:0000313" key="1">
    <source>
        <dbReference type="EMBL" id="VVE69403.1"/>
    </source>
</evidence>
<gene>
    <name evidence="1" type="ORF">PCA31118_03195</name>
</gene>
<dbReference type="OrthoDB" id="9116800at2"/>
<reference evidence="1 2" key="1">
    <citation type="submission" date="2019-08" db="EMBL/GenBank/DDBJ databases">
        <authorList>
            <person name="Peeters C."/>
        </authorList>
    </citation>
    <scope>NUCLEOTIDE SEQUENCE [LARGE SCALE GENOMIC DNA]</scope>
    <source>
        <strain evidence="1 2">LMG 31118</strain>
    </source>
</reference>
<name>A0A5E5AA60_9BURK</name>
<dbReference type="AlphaFoldDB" id="A0A5E5AA60"/>
<keyword evidence="2" id="KW-1185">Reference proteome</keyword>
<dbReference type="EMBL" id="CABPSQ010000005">
    <property type="protein sequence ID" value="VVE69403.1"/>
    <property type="molecule type" value="Genomic_DNA"/>
</dbReference>
<dbReference type="RefSeq" id="WP_150626092.1">
    <property type="nucleotide sequence ID" value="NZ_CABPSQ010000005.1"/>
</dbReference>